<feature type="transmembrane region" description="Helical" evidence="5">
    <location>
        <begin position="181"/>
        <end position="201"/>
    </location>
</feature>
<gene>
    <name evidence="7" type="ORF">IZO911_LOCUS22141</name>
    <name evidence="8" type="ORF">KXQ929_LOCUS21770</name>
</gene>
<feature type="transmembrane region" description="Helical" evidence="5">
    <location>
        <begin position="123"/>
        <end position="144"/>
    </location>
</feature>
<dbReference type="GO" id="GO:0016020">
    <property type="term" value="C:membrane"/>
    <property type="evidence" value="ECO:0007669"/>
    <property type="project" value="UniProtKB-SubCell"/>
</dbReference>
<feature type="transmembrane region" description="Helical" evidence="5">
    <location>
        <begin position="222"/>
        <end position="246"/>
    </location>
</feature>
<dbReference type="AlphaFoldDB" id="A0A814MUU6"/>
<evidence type="ECO:0000256" key="3">
    <source>
        <dbReference type="ARBA" id="ARBA00022989"/>
    </source>
</evidence>
<dbReference type="Proteomes" id="UP000663868">
    <property type="component" value="Unassembled WGS sequence"/>
</dbReference>
<organism evidence="7 9">
    <name type="scientific">Adineta steineri</name>
    <dbReference type="NCBI Taxonomy" id="433720"/>
    <lineage>
        <taxon>Eukaryota</taxon>
        <taxon>Metazoa</taxon>
        <taxon>Spiralia</taxon>
        <taxon>Gnathifera</taxon>
        <taxon>Rotifera</taxon>
        <taxon>Eurotatoria</taxon>
        <taxon>Bdelloidea</taxon>
        <taxon>Adinetida</taxon>
        <taxon>Adinetidae</taxon>
        <taxon>Adineta</taxon>
    </lineage>
</organism>
<comment type="subcellular location">
    <subcellularLocation>
        <location evidence="1">Membrane</location>
    </subcellularLocation>
</comment>
<evidence type="ECO:0000313" key="7">
    <source>
        <dbReference type="EMBL" id="CAF1084380.1"/>
    </source>
</evidence>
<feature type="transmembrane region" description="Helical" evidence="5">
    <location>
        <begin position="45"/>
        <end position="71"/>
    </location>
</feature>
<evidence type="ECO:0000313" key="8">
    <source>
        <dbReference type="EMBL" id="CAF3881318.1"/>
    </source>
</evidence>
<keyword evidence="4 5" id="KW-0472">Membrane</keyword>
<reference evidence="7" key="1">
    <citation type="submission" date="2021-02" db="EMBL/GenBank/DDBJ databases">
        <authorList>
            <person name="Nowell W R."/>
        </authorList>
    </citation>
    <scope>NUCLEOTIDE SEQUENCE</scope>
</reference>
<dbReference type="SUPFAM" id="SSF81321">
    <property type="entry name" value="Family A G protein-coupled receptor-like"/>
    <property type="match status" value="1"/>
</dbReference>
<dbReference type="Gene3D" id="1.20.1070.10">
    <property type="entry name" value="Rhodopsin 7-helix transmembrane proteins"/>
    <property type="match status" value="1"/>
</dbReference>
<evidence type="ECO:0000259" key="6">
    <source>
        <dbReference type="PROSITE" id="PS50262"/>
    </source>
</evidence>
<evidence type="ECO:0000256" key="1">
    <source>
        <dbReference type="ARBA" id="ARBA00004370"/>
    </source>
</evidence>
<feature type="transmembrane region" description="Helical" evidence="5">
    <location>
        <begin position="91"/>
        <end position="111"/>
    </location>
</feature>
<dbReference type="EMBL" id="CAJNOE010000244">
    <property type="protein sequence ID" value="CAF1084380.1"/>
    <property type="molecule type" value="Genomic_DNA"/>
</dbReference>
<evidence type="ECO:0000256" key="2">
    <source>
        <dbReference type="ARBA" id="ARBA00022692"/>
    </source>
</evidence>
<dbReference type="GO" id="GO:0004930">
    <property type="term" value="F:G protein-coupled receptor activity"/>
    <property type="evidence" value="ECO:0007669"/>
    <property type="project" value="InterPro"/>
</dbReference>
<dbReference type="InterPro" id="IPR017452">
    <property type="entry name" value="GPCR_Rhodpsn_7TM"/>
</dbReference>
<comment type="caution">
    <text evidence="7">The sequence shown here is derived from an EMBL/GenBank/DDBJ whole genome shotgun (WGS) entry which is preliminary data.</text>
</comment>
<dbReference type="CDD" id="cd00637">
    <property type="entry name" value="7tm_classA_rhodopsin-like"/>
    <property type="match status" value="1"/>
</dbReference>
<feature type="transmembrane region" description="Helical" evidence="5">
    <location>
        <begin position="258"/>
        <end position="281"/>
    </location>
</feature>
<keyword evidence="2 5" id="KW-0812">Transmembrane</keyword>
<dbReference type="Proteomes" id="UP000663860">
    <property type="component" value="Unassembled WGS sequence"/>
</dbReference>
<proteinExistence type="predicted"/>
<evidence type="ECO:0000256" key="4">
    <source>
        <dbReference type="ARBA" id="ARBA00023136"/>
    </source>
</evidence>
<dbReference type="EMBL" id="CAJOBB010001619">
    <property type="protein sequence ID" value="CAF3881318.1"/>
    <property type="molecule type" value="Genomic_DNA"/>
</dbReference>
<sequence>MDAYIYRLLRFIFLFICLILSIICFLIVFFFLFKTRQIDYKILQNHVILALLFCNFILITTELPITLVYSYYGHIQPENDQFCSFWVGYNYSLYAIGLLLITFGSIERYFLIFHERFIRKWQFIIHYPPIVFCFIYPLMFYNLLVNFYPCEAEYDYESYVCGGACYQFQTIISTIDYITNIFSPVVFMILINIILLFRVIYRKQAMKIANTWRKNRLMYIQLVSISVLYFIIWIPFCIISLIRLFYNPFFFQDVTMLLINYCLYICPLASPLISLVGLPVVRQHLRRLKLHIPWTGHITENRIRPTGIIVLQTITQHHTVSRRHNDEHQV</sequence>
<protein>
    <recommendedName>
        <fullName evidence="6">G-protein coupled receptors family 1 profile domain-containing protein</fullName>
    </recommendedName>
</protein>
<keyword evidence="3 5" id="KW-1133">Transmembrane helix</keyword>
<feature type="transmembrane region" description="Helical" evidence="5">
    <location>
        <begin position="12"/>
        <end position="33"/>
    </location>
</feature>
<feature type="domain" description="G-protein coupled receptors family 1 profile" evidence="6">
    <location>
        <begin position="24"/>
        <end position="274"/>
    </location>
</feature>
<dbReference type="PROSITE" id="PS50262">
    <property type="entry name" value="G_PROTEIN_RECEP_F1_2"/>
    <property type="match status" value="1"/>
</dbReference>
<evidence type="ECO:0000313" key="9">
    <source>
        <dbReference type="Proteomes" id="UP000663860"/>
    </source>
</evidence>
<dbReference type="Pfam" id="PF00001">
    <property type="entry name" value="7tm_1"/>
    <property type="match status" value="1"/>
</dbReference>
<name>A0A814MUU6_9BILA</name>
<accession>A0A814MUU6</accession>
<dbReference type="InterPro" id="IPR000276">
    <property type="entry name" value="GPCR_Rhodpsn"/>
</dbReference>
<evidence type="ECO:0000256" key="5">
    <source>
        <dbReference type="SAM" id="Phobius"/>
    </source>
</evidence>